<feature type="region of interest" description="Disordered" evidence="1">
    <location>
        <begin position="181"/>
        <end position="279"/>
    </location>
</feature>
<accession>A0AA39Y1M9</accession>
<organism evidence="2 3">
    <name type="scientific">Cercophora newfieldiana</name>
    <dbReference type="NCBI Taxonomy" id="92897"/>
    <lineage>
        <taxon>Eukaryota</taxon>
        <taxon>Fungi</taxon>
        <taxon>Dikarya</taxon>
        <taxon>Ascomycota</taxon>
        <taxon>Pezizomycotina</taxon>
        <taxon>Sordariomycetes</taxon>
        <taxon>Sordariomycetidae</taxon>
        <taxon>Sordariales</taxon>
        <taxon>Lasiosphaeriaceae</taxon>
        <taxon>Cercophora</taxon>
    </lineage>
</organism>
<name>A0AA39Y1M9_9PEZI</name>
<proteinExistence type="predicted"/>
<comment type="caution">
    <text evidence="2">The sequence shown here is derived from an EMBL/GenBank/DDBJ whole genome shotgun (WGS) entry which is preliminary data.</text>
</comment>
<evidence type="ECO:0000313" key="3">
    <source>
        <dbReference type="Proteomes" id="UP001174936"/>
    </source>
</evidence>
<feature type="compositionally biased region" description="Polar residues" evidence="1">
    <location>
        <begin position="246"/>
        <end position="255"/>
    </location>
</feature>
<dbReference type="Proteomes" id="UP001174936">
    <property type="component" value="Unassembled WGS sequence"/>
</dbReference>
<dbReference type="AlphaFoldDB" id="A0AA39Y1M9"/>
<feature type="compositionally biased region" description="Basic and acidic residues" evidence="1">
    <location>
        <begin position="216"/>
        <end position="226"/>
    </location>
</feature>
<protein>
    <submittedName>
        <fullName evidence="2">Uncharacterized protein</fullName>
    </submittedName>
</protein>
<evidence type="ECO:0000256" key="1">
    <source>
        <dbReference type="SAM" id="MobiDB-lite"/>
    </source>
</evidence>
<sequence length="279" mass="30304">MFRVAVVYLDIALGLIPHYFTKNRSRMLPASNGTPQRKLSRDGPKTPISPASSAGSSSGYSTPTGPATTYYTPGNIPTPGSGHRSPAYHRRKSSYGFGAAALRHSRRSSQVSLASYGTITPIHEDEAEPPVVQETGMAPSIGLDRDFEGIGGWRLDEKEDDGNNWTNINSRLELPVERASFTRNHQRSQSLGPTTPSEGVWLMAKSPHTPHSRTNHSPEGKGHERTGSNSGTRSPGKPLGSYGNRKFNQSLQLPSALTAMDPDNFPDLVSPRTWKKSTP</sequence>
<gene>
    <name evidence="2" type="ORF">B0T16DRAFT_415954</name>
</gene>
<feature type="region of interest" description="Disordered" evidence="1">
    <location>
        <begin position="25"/>
        <end position="90"/>
    </location>
</feature>
<feature type="compositionally biased region" description="Low complexity" evidence="1">
    <location>
        <begin position="49"/>
        <end position="74"/>
    </location>
</feature>
<evidence type="ECO:0000313" key="2">
    <source>
        <dbReference type="EMBL" id="KAK0643466.1"/>
    </source>
</evidence>
<dbReference type="EMBL" id="JAULSV010000005">
    <property type="protein sequence ID" value="KAK0643466.1"/>
    <property type="molecule type" value="Genomic_DNA"/>
</dbReference>
<feature type="compositionally biased region" description="Polar residues" evidence="1">
    <location>
        <begin position="181"/>
        <end position="197"/>
    </location>
</feature>
<keyword evidence="3" id="KW-1185">Reference proteome</keyword>
<reference evidence="2" key="1">
    <citation type="submission" date="2023-06" db="EMBL/GenBank/DDBJ databases">
        <title>Genome-scale phylogeny and comparative genomics of the fungal order Sordariales.</title>
        <authorList>
            <consortium name="Lawrence Berkeley National Laboratory"/>
            <person name="Hensen N."/>
            <person name="Bonometti L."/>
            <person name="Westerberg I."/>
            <person name="Brannstrom I.O."/>
            <person name="Guillou S."/>
            <person name="Cros-Aarteil S."/>
            <person name="Calhoun S."/>
            <person name="Haridas S."/>
            <person name="Kuo A."/>
            <person name="Mondo S."/>
            <person name="Pangilinan J."/>
            <person name="Riley R."/>
            <person name="Labutti K."/>
            <person name="Andreopoulos B."/>
            <person name="Lipzen A."/>
            <person name="Chen C."/>
            <person name="Yanf M."/>
            <person name="Daum C."/>
            <person name="Ng V."/>
            <person name="Clum A."/>
            <person name="Steindorff A."/>
            <person name="Ohm R."/>
            <person name="Martin F."/>
            <person name="Silar P."/>
            <person name="Natvig D."/>
            <person name="Lalanne C."/>
            <person name="Gautier V."/>
            <person name="Ament-Velasquez S.L."/>
            <person name="Kruys A."/>
            <person name="Hutchinson M.I."/>
            <person name="Powell A.J."/>
            <person name="Barry K."/>
            <person name="Miller A.N."/>
            <person name="Grigoriev I.V."/>
            <person name="Debuchy R."/>
            <person name="Gladieux P."/>
            <person name="Thoren M.H."/>
            <person name="Johannesson H."/>
        </authorList>
    </citation>
    <scope>NUCLEOTIDE SEQUENCE</scope>
    <source>
        <strain evidence="2">SMH2532-1</strain>
    </source>
</reference>